<dbReference type="EMBL" id="UINC01061224">
    <property type="protein sequence ID" value="SVB86575.1"/>
    <property type="molecule type" value="Genomic_DNA"/>
</dbReference>
<accession>A0A382HHM4</accession>
<evidence type="ECO:0000259" key="1">
    <source>
        <dbReference type="SMART" id="SM00257"/>
    </source>
</evidence>
<dbReference type="CDD" id="cd00254">
    <property type="entry name" value="LT-like"/>
    <property type="match status" value="1"/>
</dbReference>
<dbReference type="Pfam" id="PF01464">
    <property type="entry name" value="SLT"/>
    <property type="match status" value="1"/>
</dbReference>
<evidence type="ECO:0000313" key="2">
    <source>
        <dbReference type="EMBL" id="SVB86575.1"/>
    </source>
</evidence>
<reference evidence="2" key="1">
    <citation type="submission" date="2018-05" db="EMBL/GenBank/DDBJ databases">
        <authorList>
            <person name="Lanie J.A."/>
            <person name="Ng W.-L."/>
            <person name="Kazmierczak K.M."/>
            <person name="Andrzejewski T.M."/>
            <person name="Davidsen T.M."/>
            <person name="Wayne K.J."/>
            <person name="Tettelin H."/>
            <person name="Glass J.I."/>
            <person name="Rusch D."/>
            <person name="Podicherti R."/>
            <person name="Tsui H.-C.T."/>
            <person name="Winkler M.E."/>
        </authorList>
    </citation>
    <scope>NUCLEOTIDE SEQUENCE</scope>
</reference>
<protein>
    <recommendedName>
        <fullName evidence="1">LysM domain-containing protein</fullName>
    </recommendedName>
</protein>
<proteinExistence type="predicted"/>
<dbReference type="InterPro" id="IPR023346">
    <property type="entry name" value="Lysozyme-like_dom_sf"/>
</dbReference>
<name>A0A382HHM4_9ZZZZ</name>
<dbReference type="Gene3D" id="3.10.350.10">
    <property type="entry name" value="LysM domain"/>
    <property type="match status" value="1"/>
</dbReference>
<feature type="domain" description="LysM" evidence="1">
    <location>
        <begin position="201"/>
        <end position="242"/>
    </location>
</feature>
<organism evidence="2">
    <name type="scientific">marine metagenome</name>
    <dbReference type="NCBI Taxonomy" id="408172"/>
    <lineage>
        <taxon>unclassified sequences</taxon>
        <taxon>metagenomes</taxon>
        <taxon>ecological metagenomes</taxon>
    </lineage>
</organism>
<gene>
    <name evidence="2" type="ORF">METZ01_LOCUS239429</name>
</gene>
<dbReference type="Gene3D" id="1.10.530.10">
    <property type="match status" value="1"/>
</dbReference>
<dbReference type="PANTHER" id="PTHR37423:SF2">
    <property type="entry name" value="MEMBRANE-BOUND LYTIC MUREIN TRANSGLYCOSYLASE C"/>
    <property type="match status" value="1"/>
</dbReference>
<dbReference type="InterPro" id="IPR036779">
    <property type="entry name" value="LysM_dom_sf"/>
</dbReference>
<sequence length="343" mass="38397">MKIVRGTIWFGLTIVLAASVTTTFRTPVIPEPDVFVEPVQAQTPLHTANLLPLDDFSPQFLGMFRKTMTIEDEIRTYSDKYEVDFDLARAMAIQESGGNPHLTSIAGAGGYFQVMPATFRGLNVDTNIEAGVKYIGQMVRQFKREDYAVAAYNGGPGRARSGRPPLETLQYVLSVSAYRNVLKLHEASVRHHAEMITLEPIREGDSWWAIAERTGVSVVQLRLHNPFLATRALRVGQYIAYPPAPRDDLLEPSTDGYVGYRARLGDNYLHLAFALGLDRDALRAQNDLWHLQTLPAGQELNLPLAWTGKYDDYTVRSGDTLGTIAEALDSTPWRIIRDNSLFW</sequence>
<dbReference type="InterPro" id="IPR018392">
    <property type="entry name" value="LysM"/>
</dbReference>
<dbReference type="PANTHER" id="PTHR37423">
    <property type="entry name" value="SOLUBLE LYTIC MUREIN TRANSGLYCOSYLASE-RELATED"/>
    <property type="match status" value="1"/>
</dbReference>
<dbReference type="SMART" id="SM00257">
    <property type="entry name" value="LysM"/>
    <property type="match status" value="2"/>
</dbReference>
<dbReference type="Pfam" id="PF01476">
    <property type="entry name" value="LysM"/>
    <property type="match status" value="2"/>
</dbReference>
<dbReference type="AlphaFoldDB" id="A0A382HHM4"/>
<dbReference type="InterPro" id="IPR008258">
    <property type="entry name" value="Transglycosylase_SLT_dom_1"/>
</dbReference>
<dbReference type="CDD" id="cd00118">
    <property type="entry name" value="LysM"/>
    <property type="match status" value="2"/>
</dbReference>
<dbReference type="SUPFAM" id="SSF54106">
    <property type="entry name" value="LysM domain"/>
    <property type="match status" value="1"/>
</dbReference>
<feature type="domain" description="LysM" evidence="1">
    <location>
        <begin position="259"/>
        <end position="303"/>
    </location>
</feature>
<feature type="non-terminal residue" evidence="2">
    <location>
        <position position="343"/>
    </location>
</feature>
<dbReference type="SUPFAM" id="SSF53955">
    <property type="entry name" value="Lysozyme-like"/>
    <property type="match status" value="1"/>
</dbReference>